<dbReference type="GO" id="GO:0016787">
    <property type="term" value="F:hydrolase activity"/>
    <property type="evidence" value="ECO:0007669"/>
    <property type="project" value="InterPro"/>
</dbReference>
<dbReference type="EMBL" id="UINC01037805">
    <property type="protein sequence ID" value="SVB33844.1"/>
    <property type="molecule type" value="Genomic_DNA"/>
</dbReference>
<gene>
    <name evidence="3" type="ORF">METZ01_LOCUS186698</name>
</gene>
<protein>
    <recommendedName>
        <fullName evidence="2">Amidohydrolase-related domain-containing protein</fullName>
    </recommendedName>
</protein>
<reference evidence="3" key="1">
    <citation type="submission" date="2018-05" db="EMBL/GenBank/DDBJ databases">
        <authorList>
            <person name="Lanie J.A."/>
            <person name="Ng W.-L."/>
            <person name="Kazmierczak K.M."/>
            <person name="Andrzejewski T.M."/>
            <person name="Davidsen T.M."/>
            <person name="Wayne K.J."/>
            <person name="Tettelin H."/>
            <person name="Glass J.I."/>
            <person name="Rusch D."/>
            <person name="Podicherti R."/>
            <person name="Tsui H.-C.T."/>
            <person name="Winkler M.E."/>
        </authorList>
    </citation>
    <scope>NUCLEOTIDE SEQUENCE</scope>
</reference>
<keyword evidence="1" id="KW-0456">Lyase</keyword>
<dbReference type="GO" id="GO:0016831">
    <property type="term" value="F:carboxy-lyase activity"/>
    <property type="evidence" value="ECO:0007669"/>
    <property type="project" value="InterPro"/>
</dbReference>
<evidence type="ECO:0000256" key="1">
    <source>
        <dbReference type="ARBA" id="ARBA00023239"/>
    </source>
</evidence>
<dbReference type="InterPro" id="IPR032465">
    <property type="entry name" value="ACMSD"/>
</dbReference>
<proteinExistence type="predicted"/>
<name>A0A382D722_9ZZZZ</name>
<accession>A0A382D722</accession>
<evidence type="ECO:0000313" key="3">
    <source>
        <dbReference type="EMBL" id="SVB33844.1"/>
    </source>
</evidence>
<dbReference type="PANTHER" id="PTHR21240">
    <property type="entry name" value="2-AMINO-3-CARBOXYLMUCONATE-6-SEMIALDEHYDE DECARBOXYLASE"/>
    <property type="match status" value="1"/>
</dbReference>
<dbReference type="InterPro" id="IPR006680">
    <property type="entry name" value="Amidohydro-rel"/>
</dbReference>
<dbReference type="Pfam" id="PF04909">
    <property type="entry name" value="Amidohydro_2"/>
    <property type="match status" value="1"/>
</dbReference>
<dbReference type="PANTHER" id="PTHR21240:SF19">
    <property type="entry name" value="CATALYTIC_ HYDROLASE"/>
    <property type="match status" value="1"/>
</dbReference>
<dbReference type="SUPFAM" id="SSF51556">
    <property type="entry name" value="Metallo-dependent hydrolases"/>
    <property type="match status" value="1"/>
</dbReference>
<dbReference type="AlphaFoldDB" id="A0A382D722"/>
<organism evidence="3">
    <name type="scientific">marine metagenome</name>
    <dbReference type="NCBI Taxonomy" id="408172"/>
    <lineage>
        <taxon>unclassified sequences</taxon>
        <taxon>metagenomes</taxon>
        <taxon>ecological metagenomes</taxon>
    </lineage>
</organism>
<dbReference type="InterPro" id="IPR032466">
    <property type="entry name" value="Metal_Hydrolase"/>
</dbReference>
<feature type="domain" description="Amidohydrolase-related" evidence="2">
    <location>
        <begin position="3"/>
        <end position="280"/>
    </location>
</feature>
<sequence length="281" mass="31795">MIVDTHVHVWEIDPPRYPVGPTAPNFISLPDVPATADELIADMDANGVDVSVLVQTSWSTWDNGYIADSVARFPDRFVGHGMVDPQDEENNAETARHWIEDRGLVGFRFHPMYYKGEKVLTTEGNRALWETLADLDAVVQFHTNAAFADQIDEIASRHPDMTLLIDHMGYPIVEEDPGPWQPIIDLARHRNLHVKISDVKGRSKEEFPFADTLGFVKKLVDAYGAQRCLWGTGYPGQHRTKHNWLSLQDELRLVREGFDFLTEPQRDRILGGTAAEVWGLV</sequence>
<dbReference type="Gene3D" id="3.20.20.140">
    <property type="entry name" value="Metal-dependent hydrolases"/>
    <property type="match status" value="1"/>
</dbReference>
<evidence type="ECO:0000259" key="2">
    <source>
        <dbReference type="Pfam" id="PF04909"/>
    </source>
</evidence>